<evidence type="ECO:0000256" key="3">
    <source>
        <dbReference type="ARBA" id="ARBA00022490"/>
    </source>
</evidence>
<dbReference type="Proteomes" id="UP000322234">
    <property type="component" value="Unassembled WGS sequence"/>
</dbReference>
<name>A0A6B0S2U6_9CETA</name>
<dbReference type="EMBL" id="VBQZ03000146">
    <property type="protein sequence ID" value="MXQ95791.1"/>
    <property type="molecule type" value="Genomic_DNA"/>
</dbReference>
<comment type="subcellular location">
    <subcellularLocation>
        <location evidence="1">Cytoplasm</location>
        <location evidence="1">Cytoskeleton</location>
        <location evidence="1">Microtubule organizing center</location>
        <location evidence="1">Centrosome</location>
    </subcellularLocation>
</comment>
<dbReference type="InterPro" id="IPR042241">
    <property type="entry name" value="GCP_C_sf"/>
</dbReference>
<reference evidence="14" key="1">
    <citation type="submission" date="2019-10" db="EMBL/GenBank/DDBJ databases">
        <title>The sequence and de novo assembly of the wild yak genome.</title>
        <authorList>
            <person name="Liu Y."/>
        </authorList>
    </citation>
    <scope>NUCLEOTIDE SEQUENCE [LARGE SCALE GENOMIC DNA]</scope>
    <source>
        <strain evidence="14">WY2019</strain>
    </source>
</reference>
<comment type="similarity">
    <text evidence="6">Belongs to the CYFIP family.</text>
</comment>
<keyword evidence="3" id="KW-0963">Cytoplasm</keyword>
<feature type="domain" description="CYRIA/CYRIB Rac1 binding" evidence="12">
    <location>
        <begin position="1059"/>
        <end position="1267"/>
    </location>
</feature>
<comment type="caution">
    <text evidence="14">The sequence shown here is derived from an EMBL/GenBank/DDBJ whole genome shotgun (WGS) entry which is preliminary data.</text>
</comment>
<feature type="compositionally biased region" description="Basic and acidic residues" evidence="10">
    <location>
        <begin position="189"/>
        <end position="198"/>
    </location>
</feature>
<gene>
    <name evidence="14" type="ORF">E5288_WYG014835</name>
</gene>
<evidence type="ECO:0000256" key="1">
    <source>
        <dbReference type="ARBA" id="ARBA00004300"/>
    </source>
</evidence>
<dbReference type="InterPro" id="IPR009828">
    <property type="entry name" value="CYRIA/CYRIB_Rac1-bd"/>
</dbReference>
<keyword evidence="15" id="KW-1185">Reference proteome</keyword>
<feature type="domain" description="Gamma tubulin complex component C-terminal" evidence="11">
    <location>
        <begin position="716"/>
        <end position="988"/>
    </location>
</feature>
<dbReference type="InterPro" id="IPR041470">
    <property type="entry name" value="GCP_N"/>
</dbReference>
<proteinExistence type="inferred from homology"/>
<dbReference type="InterPro" id="IPR059169">
    <property type="entry name" value="GCP5_N_ext"/>
</dbReference>
<dbReference type="GO" id="GO:0005874">
    <property type="term" value="C:microtubule"/>
    <property type="evidence" value="ECO:0007669"/>
    <property type="project" value="UniProtKB-KW"/>
</dbReference>
<dbReference type="Pfam" id="PF17681">
    <property type="entry name" value="GCP_N_terminal"/>
    <property type="match status" value="1"/>
</dbReference>
<evidence type="ECO:0000259" key="11">
    <source>
        <dbReference type="Pfam" id="PF04130"/>
    </source>
</evidence>
<dbReference type="FunFam" id="1.20.120.1900:FF:000005">
    <property type="entry name" value="Gamma-tubulin complex component"/>
    <property type="match status" value="1"/>
</dbReference>
<evidence type="ECO:0000256" key="5">
    <source>
        <dbReference type="ARBA" id="ARBA00023212"/>
    </source>
</evidence>
<dbReference type="GO" id="GO:0031267">
    <property type="term" value="F:small GTPase binding"/>
    <property type="evidence" value="ECO:0007669"/>
    <property type="project" value="InterPro"/>
</dbReference>
<dbReference type="InterPro" id="IPR040457">
    <property type="entry name" value="GCP_C"/>
</dbReference>
<evidence type="ECO:0000259" key="12">
    <source>
        <dbReference type="Pfam" id="PF07159"/>
    </source>
</evidence>
<dbReference type="Pfam" id="PF05994">
    <property type="entry name" value="FragX_IP"/>
    <property type="match status" value="1"/>
</dbReference>
<evidence type="ECO:0000256" key="9">
    <source>
        <dbReference type="ARBA" id="ARBA00093551"/>
    </source>
</evidence>
<dbReference type="GO" id="GO:0005813">
    <property type="term" value="C:centrosome"/>
    <property type="evidence" value="ECO:0007669"/>
    <property type="project" value="UniProtKB-SubCell"/>
</dbReference>
<dbReference type="GO" id="GO:0043015">
    <property type="term" value="F:gamma-tubulin binding"/>
    <property type="evidence" value="ECO:0007669"/>
    <property type="project" value="InterPro"/>
</dbReference>
<keyword evidence="4" id="KW-0493">Microtubule</keyword>
<dbReference type="CDD" id="cd22572">
    <property type="entry name" value="GCP5_NTD"/>
    <property type="match status" value="1"/>
</dbReference>
<dbReference type="Pfam" id="PF04130">
    <property type="entry name" value="GCP_C_terminal"/>
    <property type="match status" value="1"/>
</dbReference>
<evidence type="ECO:0000313" key="15">
    <source>
        <dbReference type="Proteomes" id="UP000322234"/>
    </source>
</evidence>
<evidence type="ECO:0000256" key="8">
    <source>
        <dbReference type="ARBA" id="ARBA00093416"/>
    </source>
</evidence>
<evidence type="ECO:0000256" key="10">
    <source>
        <dbReference type="SAM" id="MobiDB-lite"/>
    </source>
</evidence>
<dbReference type="Gene3D" id="1.20.120.1900">
    <property type="entry name" value="Gamma-tubulin complex, C-terminal domain"/>
    <property type="match status" value="1"/>
</dbReference>
<feature type="domain" description="Gamma tubulin complex component protein N-terminal" evidence="13">
    <location>
        <begin position="271"/>
        <end position="594"/>
    </location>
</feature>
<evidence type="ECO:0000313" key="14">
    <source>
        <dbReference type="EMBL" id="MXQ95791.1"/>
    </source>
</evidence>
<accession>A0A6B0S2U6</accession>
<keyword evidence="5" id="KW-0206">Cytoskeleton</keyword>
<evidence type="ECO:0000259" key="13">
    <source>
        <dbReference type="Pfam" id="PF17681"/>
    </source>
</evidence>
<feature type="region of interest" description="Disordered" evidence="10">
    <location>
        <begin position="154"/>
        <end position="203"/>
    </location>
</feature>
<dbReference type="PANTHER" id="PTHR12195">
    <property type="entry name" value="CYTOPLASMIC FMR1-INTERACTING PROTEIN-RELATED"/>
    <property type="match status" value="1"/>
</dbReference>
<comment type="function">
    <text evidence="8">Component of the gamma-tubulin ring complex (gTuRC) which mediates microtubule nucleation. The gTuRC regulates the minus-end nucleation of alpha-beta tubulin heterodimers that grow into microtubule protafilaments, a critical step in centrosome duplication and spindle formation.</text>
</comment>
<dbReference type="InterPro" id="IPR008081">
    <property type="entry name" value="Cytoplasmic_FMR1-int"/>
</dbReference>
<evidence type="ECO:0000256" key="7">
    <source>
        <dbReference type="ARBA" id="ARBA00071896"/>
    </source>
</evidence>
<feature type="region of interest" description="Disordered" evidence="10">
    <location>
        <begin position="523"/>
        <end position="542"/>
    </location>
</feature>
<dbReference type="PRINTS" id="PR01698">
    <property type="entry name" value="CYTOFMRPINTP"/>
</dbReference>
<dbReference type="GO" id="GO:0030833">
    <property type="term" value="P:regulation of actin filament polymerization"/>
    <property type="evidence" value="ECO:0007669"/>
    <property type="project" value="InterPro"/>
</dbReference>
<evidence type="ECO:0000256" key="6">
    <source>
        <dbReference type="ARBA" id="ARBA00025790"/>
    </source>
</evidence>
<sequence length="2248" mass="260203">MASLPASWSRLERRQERDVRELVRLVAGVQDEADPNFQLALHFAWSNFRFHRFLDVNSHKVEKTIEGIYEKFIIHSDLSKAASWKRLTEEFLNASLPNIKEFKTDVHYSILSLLLCLSDSPLNSNYVETPRDKEMEKKDDFDWGKYLMEGEEIDLGPSVNTPNWSEESEDENDQQSLSREDSGIQVDRTPLEEQDQNRKLGPRVIWKDEPDARSWLEQHVVHQYWTVRSSRFPHSLHLHSNLATVWDQHLYSSDPLYVPDDRVFVTETQVIRETLWLLSGVKKLFIFQLIDGKVTVRNNIIVTHLTHSCLRSVLEQIAAYGQVVFRLQEFIDEVMGHSSESMLPGNGSVPKKSTEAPFRTYQAFMWALYKYFINFKEELAEIEKCIINNDTTVTLAIVVDKLSPRLAQLKVLHKVFSTGVAEVPPDTRNVVRASHLLNTLYKAILEYDNVGEASEQTVSLLFSLWVETVRPYLQTVDEWIVHGHLCDSAREFIIQRNKNVPVNHRDFWYATYTLYSVSEKTENEEKMSDNASASSGSDQGLSSRQHTMVSFLKPVLKQIIMAGKSMQLLKNLQCTESTTCPATARDAERKSLYTLFLESVQSRLRHGEDSTAQALTEQQATRETLIKMQSIAERHLELDDVHDPLLAINFARLYLEQSDFHEKFAGGDVCVDRSSESVTCQTFELTLRSCLYPHIDKQYLDCCGNLMRTLKKDYRLVEYLQAMRNFFLMEGGDTMYDFYTSIFDKIRERETWQNVSFLNVQLQEAVGQRYPEDSSRLSISFENVDTAKKKLPVHILDGLTLSYKVPWPVDIVISLECQKIYNQVFLLLLQIKWAKYSLDVLLFGELPNPADRSQRKEGVLGNPDTAAHFGPQKEPVRLQVHRMFLLRVKLMHFVNSLHNYIMTRILHSTGLEFQHQVEEAKDLDQLIKIHYRYLSTIHDRCLLREKVSFVKEAIMKVLNLALMFAEGWQAGLGAWQVSHLTIYAQSIFCDIPLARMAAQVTLEDALSNVDLLEELPLPDQQPCIEPPPSSLLYQPNFNTNFEDRNAFVTGIARYIEQATVHSSMNEMLEEGQEYAVMLYTWRSCSRAIPQVKCNEQPNRVEIYEKTVEVLEPEVTKLMNFMYFQRNAIERFCGEVRRLCHAERRKDFVSEAYLITLGKFINMFAVLDELKNMKCSVKNDHSAYKRAAQFLRKMADPQSIQESQNLSMFLANHNKITQSLQQQLEVISGYEELLADIVNLCVDYYENRMYLTPSEKHMLLKVMGFGLYLMDGSVSNIYKLDAKKRINLSKIDKYFKQLQVVPLFGDMQIELARYIKTSAHYEENKSRWTCTSSSSSPQYNICEQMVQIREDHMRFISELARYSNSEVVTGSGRQEAQKTDAEYRKLFDLALQGLQLLSQWSAHVMEVYSWKLVHPTDKYSNKDCPDNAEEYERATRYNYTSEEKFALVEVIAMIKGLQVLMGRMESVFNHAIRHTVYAALQDFSQVTLREPLRQAIKKKKNVIQSVLQAIRKTVCDWETGHEPFNDPALRGEKDPKSGFDIKVPRRAVGPSSTQLYMVRTMLESLIADKSGSKKTLRSSLEGPTILDIEKFHRESFFYTHLINFSETLQQCCDLSQLWFREFFLELTMGRRIQFPIEMSMPWILTDHILETKEASMMEYVLYSLDLYNDSAHYALTRFNKQFLYDEIEAEVNLCFDQFVYKLADQIFAYYKVMAGSLLLDKRLRSECKNQGATIHLPPSNRYETLLKQRHVQLLGRSIDLNRLITQRVSAAMYKSLELAIGRFESEDLTSIVELDGLLEINRMTHKLLSKYLTLDSFDAMFREANHNVSAPYGRITLHVFWELNYDFLPNYCYNGSTNRFVRTVLPFSQEFQRDKQPNAQPQYLHGSKALNLAYSSIYGSYRNFVGPPHFQVICRLLGYQGIAVVMEELLKVVKSLLQGTILQYVKTLMEVMPKVCRLPRHEYGSPGILEFFHHQLKDIVEYAELKTVCFQNLREVGNAVLFCLLIEQSLSLEEVCDLLHAAPFQNILPRVHVKEGERLDAKMKRLESKYAPLHLVPLIERLGTPQQIAIAREGDLLTKERLCCGLSMFEVILTRIRTFLDDSIWRGPLPSNGVMHVDDCVEFHRLWSAMQFVYCIPVGTHEFTVEQCFGDGLHWAGCMIIALLGQQRRFAVLDFCYHLLKVQKHDGKDEIIKNVPLKKMVERIRKFQILNDEIITILDKYLKSGDGESAPVEHVRCFQPPIHQSLASG</sequence>
<evidence type="ECO:0000256" key="2">
    <source>
        <dbReference type="ARBA" id="ARBA00010337"/>
    </source>
</evidence>
<dbReference type="Pfam" id="PF07159">
    <property type="entry name" value="CYRIA-B_Rac1-bd"/>
    <property type="match status" value="1"/>
</dbReference>
<comment type="similarity">
    <text evidence="2">Belongs to the TUBGCP family.</text>
</comment>
<evidence type="ECO:0000256" key="4">
    <source>
        <dbReference type="ARBA" id="ARBA00022701"/>
    </source>
</evidence>
<comment type="subunit">
    <text evidence="9">Component of the gamma-tubulin ring complex (gTuRC) consisting of TUBGCP2, TUBGCP3, TUBGCP4, TUBGCP5 and TUBGCP6 and gamma-tubulin TUBG1 or TUBG2. TUBGCP2, TUBGCP3, TUBGCP4, TUBGCP5 and TUBGCP6 assemble in a 5:5:2:1:1 stoichiometry; each is associated with a gamma-tubulin, thereby arranging 14 gamma-tubulins in a helical manner. Gamma-tubulin at the first position is blocked by TUBGCP3 at the last position, allowing 13 protafilaments to grow into a microtubule. The gTuRC (via TUBGCP3 and TUBGCP6) interacts with ACTB and MZT1; the interactions form a luminal bridge that stabilizes the initial structure during complex assembly. The gTuRC (via TUBGCP2) interacts with MZT2A/MZT2B and CDK5RAP2 (via CM1 motif); the interactions play a role in gTuRC activation.</text>
</comment>
<organism evidence="14 15">
    <name type="scientific">Bos mutus</name>
    <name type="common">wild yak</name>
    <dbReference type="NCBI Taxonomy" id="72004"/>
    <lineage>
        <taxon>Eukaryota</taxon>
        <taxon>Metazoa</taxon>
        <taxon>Chordata</taxon>
        <taxon>Craniata</taxon>
        <taxon>Vertebrata</taxon>
        <taxon>Euteleostomi</taxon>
        <taxon>Mammalia</taxon>
        <taxon>Eutheria</taxon>
        <taxon>Laurasiatheria</taxon>
        <taxon>Artiodactyla</taxon>
        <taxon>Ruminantia</taxon>
        <taxon>Pecora</taxon>
        <taxon>Bovidae</taxon>
        <taxon>Bovinae</taxon>
        <taxon>Bos</taxon>
    </lineage>
</organism>
<feature type="compositionally biased region" description="Low complexity" evidence="10">
    <location>
        <begin position="531"/>
        <end position="542"/>
    </location>
</feature>
<protein>
    <recommendedName>
        <fullName evidence="7">Gamma-tubulin complex component 5</fullName>
    </recommendedName>
</protein>
<dbReference type="GO" id="GO:0005737">
    <property type="term" value="C:cytoplasm"/>
    <property type="evidence" value="ECO:0007669"/>
    <property type="project" value="UniProtKB-ARBA"/>
</dbReference>